<evidence type="ECO:0000313" key="2">
    <source>
        <dbReference type="EMBL" id="RHF71408.1"/>
    </source>
</evidence>
<dbReference type="AlphaFoldDB" id="A0A414PS66"/>
<reference evidence="2 3" key="1">
    <citation type="submission" date="2018-08" db="EMBL/GenBank/DDBJ databases">
        <title>A genome reference for cultivated species of the human gut microbiota.</title>
        <authorList>
            <person name="Zou Y."/>
            <person name="Xue W."/>
            <person name="Luo G."/>
        </authorList>
    </citation>
    <scope>NUCLEOTIDE SEQUENCE [LARGE SCALE GENOMIC DNA]</scope>
    <source>
        <strain evidence="2 3">AM25-1</strain>
    </source>
</reference>
<feature type="signal peptide" evidence="1">
    <location>
        <begin position="1"/>
        <end position="18"/>
    </location>
</feature>
<dbReference type="RefSeq" id="WP_005884094.1">
    <property type="nucleotide sequence ID" value="NZ_CABMMQ010000001.1"/>
</dbReference>
<dbReference type="GeneID" id="62763090"/>
<evidence type="ECO:0000313" key="3">
    <source>
        <dbReference type="Proteomes" id="UP000284676"/>
    </source>
</evidence>
<gene>
    <name evidence="2" type="ORF">DW663_08670</name>
</gene>
<sequence length="1020" mass="115023">MKKIILIFLLLSSYLVSFSEIEQEDVTKNPLREVTTYTTARIREKAILDLTVEKLNIRGITYSKLEDGNMVFEINKTEGIIPKYLVTTSTDLIPRDIKVNGKNINRDTKGKKLEFTYKEDIENLRDNIYIEIAQNFTPPLYISKLDSKTGKLLEVYEYKEIPKTRRARSTGTVNPGNTTLNSFYLGKMIPGEILEKGGFSMDGGKEYTEWFNGIEGGFENKSMTFNKRDTSQNIPINATVSVWWDIELLKGYTINDVWEFDKTKQLTGVSDSTSSKIAHKVIYAADWRGTWWTSVPQVKLYHGFTINIPSSYKNKAFGLYGIREYEIPGRVLRTSDKKGNIYDITTPELIEFLVQRDPRTINVRVVRESNPIITMGGQVYSKFSLNNFSQHGYSFRFSYNTAGKDAGKGISIGPYDGLLIPTNLPSGTYEIDVVAQLSGINDNLQIGGQPDKIIIEYERQPDILTLKELDLRSFLSNTWGRWKDIFAELKAYDGDSNSSGEKYSFKEQILSGLKFDLKKTKKIKLFKEGIEVANSISHSNGRVDVNYEDLGFGIDGGELLGEFFIDKKGYYYFGDAEYRLDFYDEEDRLFGRMNISVIKDRGIDIGSVSYEVDNLLIDYMKATGTGQFFIGMSDNIGAFQQNKYKDLIIKGSGSYINSEITSIIPKEVVNVTENGTANLGFKVKSNSRQIDRGAGGGQIRISYNRDNSSREVIYYNLINTAVTLSDLQDKIIFNLKTLNESNSYSDSFYTGFQIDDGRVYEMKYEFVKSTKTSYKEASYTIDTTDFQVGKEYTFDLSTGDEIVANGNTTKKKLTKSGEVFEYSLLGNSNPDMAAFTVEDLASKLSTAGLDNYTIKLEKDSTNRKTLLKIKKNSSVKLENKKLEGKINFYDITVGKITLNISDKGPSFELIDDGELDFGILTYDSYNTYVKGEKIFSVKNPNSYPITFTLQKNSGILTSVSSSTSTIPVENLKITQSKKTPINGVNTFLLEGYAKPYPNMASGEYTGEIMIDITIDTTSSN</sequence>
<accession>A0A414PS66</accession>
<evidence type="ECO:0000256" key="1">
    <source>
        <dbReference type="SAM" id="SignalP"/>
    </source>
</evidence>
<keyword evidence="1" id="KW-0732">Signal</keyword>
<organism evidence="2 3">
    <name type="scientific">Fusobacterium mortiferum</name>
    <dbReference type="NCBI Taxonomy" id="850"/>
    <lineage>
        <taxon>Bacteria</taxon>
        <taxon>Fusobacteriati</taxon>
        <taxon>Fusobacteriota</taxon>
        <taxon>Fusobacteriia</taxon>
        <taxon>Fusobacteriales</taxon>
        <taxon>Fusobacteriaceae</taxon>
        <taxon>Fusobacterium</taxon>
    </lineage>
</organism>
<proteinExistence type="predicted"/>
<comment type="caution">
    <text evidence="2">The sequence shown here is derived from an EMBL/GenBank/DDBJ whole genome shotgun (WGS) entry which is preliminary data.</text>
</comment>
<dbReference type="EMBL" id="QRHL01000015">
    <property type="protein sequence ID" value="RHF71408.1"/>
    <property type="molecule type" value="Genomic_DNA"/>
</dbReference>
<feature type="chain" id="PRO_5019380763" evidence="1">
    <location>
        <begin position="19"/>
        <end position="1020"/>
    </location>
</feature>
<name>A0A414PS66_FUSMR</name>
<dbReference type="Proteomes" id="UP000284676">
    <property type="component" value="Unassembled WGS sequence"/>
</dbReference>
<protein>
    <submittedName>
        <fullName evidence="2">Uncharacterized protein</fullName>
    </submittedName>
</protein>